<dbReference type="Proteomes" id="UP000828390">
    <property type="component" value="Unassembled WGS sequence"/>
</dbReference>
<dbReference type="EMBL" id="JAIWYP010000001">
    <property type="protein sequence ID" value="KAH3889355.1"/>
    <property type="molecule type" value="Genomic_DNA"/>
</dbReference>
<accession>A0A9D4N5E5</accession>
<proteinExistence type="predicted"/>
<evidence type="ECO:0000256" key="1">
    <source>
        <dbReference type="SAM" id="MobiDB-lite"/>
    </source>
</evidence>
<gene>
    <name evidence="2" type="ORF">DPMN_013409</name>
</gene>
<reference evidence="2" key="2">
    <citation type="submission" date="2020-11" db="EMBL/GenBank/DDBJ databases">
        <authorList>
            <person name="McCartney M.A."/>
            <person name="Auch B."/>
            <person name="Kono T."/>
            <person name="Mallez S."/>
            <person name="Becker A."/>
            <person name="Gohl D.M."/>
            <person name="Silverstein K.A.T."/>
            <person name="Koren S."/>
            <person name="Bechman K.B."/>
            <person name="Herman A."/>
            <person name="Abrahante J.E."/>
            <person name="Garbe J."/>
        </authorList>
    </citation>
    <scope>NUCLEOTIDE SEQUENCE</scope>
    <source>
        <strain evidence="2">Duluth1</strain>
        <tissue evidence="2">Whole animal</tissue>
    </source>
</reference>
<keyword evidence="3" id="KW-1185">Reference proteome</keyword>
<organism evidence="2 3">
    <name type="scientific">Dreissena polymorpha</name>
    <name type="common">Zebra mussel</name>
    <name type="synonym">Mytilus polymorpha</name>
    <dbReference type="NCBI Taxonomy" id="45954"/>
    <lineage>
        <taxon>Eukaryota</taxon>
        <taxon>Metazoa</taxon>
        <taxon>Spiralia</taxon>
        <taxon>Lophotrochozoa</taxon>
        <taxon>Mollusca</taxon>
        <taxon>Bivalvia</taxon>
        <taxon>Autobranchia</taxon>
        <taxon>Heteroconchia</taxon>
        <taxon>Euheterodonta</taxon>
        <taxon>Imparidentia</taxon>
        <taxon>Neoheterodontei</taxon>
        <taxon>Myida</taxon>
        <taxon>Dreissenoidea</taxon>
        <taxon>Dreissenidae</taxon>
        <taxon>Dreissena</taxon>
    </lineage>
</organism>
<dbReference type="AlphaFoldDB" id="A0A9D4N5E5"/>
<protein>
    <submittedName>
        <fullName evidence="2">Uncharacterized protein</fullName>
    </submittedName>
</protein>
<name>A0A9D4N5E5_DREPO</name>
<feature type="region of interest" description="Disordered" evidence="1">
    <location>
        <begin position="44"/>
        <end position="72"/>
    </location>
</feature>
<evidence type="ECO:0000313" key="2">
    <source>
        <dbReference type="EMBL" id="KAH3889355.1"/>
    </source>
</evidence>
<sequence>MGHLKPGCLSVMKSLHDDLQSWTTFSVGRPSELGDLQSWTTFRVGPPSELDDHHNWTTSRVRPPSELNDLQR</sequence>
<evidence type="ECO:0000313" key="3">
    <source>
        <dbReference type="Proteomes" id="UP000828390"/>
    </source>
</evidence>
<reference evidence="2" key="1">
    <citation type="journal article" date="2019" name="bioRxiv">
        <title>The Genome of the Zebra Mussel, Dreissena polymorpha: A Resource for Invasive Species Research.</title>
        <authorList>
            <person name="McCartney M.A."/>
            <person name="Auch B."/>
            <person name="Kono T."/>
            <person name="Mallez S."/>
            <person name="Zhang Y."/>
            <person name="Obille A."/>
            <person name="Becker A."/>
            <person name="Abrahante J.E."/>
            <person name="Garbe J."/>
            <person name="Badalamenti J.P."/>
            <person name="Herman A."/>
            <person name="Mangelson H."/>
            <person name="Liachko I."/>
            <person name="Sullivan S."/>
            <person name="Sone E.D."/>
            <person name="Koren S."/>
            <person name="Silverstein K.A.T."/>
            <person name="Beckman K.B."/>
            <person name="Gohl D.M."/>
        </authorList>
    </citation>
    <scope>NUCLEOTIDE SEQUENCE</scope>
    <source>
        <strain evidence="2">Duluth1</strain>
        <tissue evidence="2">Whole animal</tissue>
    </source>
</reference>
<comment type="caution">
    <text evidence="2">The sequence shown here is derived from an EMBL/GenBank/DDBJ whole genome shotgun (WGS) entry which is preliminary data.</text>
</comment>